<comment type="caution">
    <text evidence="1">The sequence shown here is derived from an EMBL/GenBank/DDBJ whole genome shotgun (WGS) entry which is preliminary data.</text>
</comment>
<dbReference type="Proteomes" id="UP001331761">
    <property type="component" value="Unassembled WGS sequence"/>
</dbReference>
<dbReference type="AlphaFoldDB" id="A0AAN8EM97"/>
<name>A0AAN8EM97_TRICO</name>
<reference evidence="1 2" key="1">
    <citation type="submission" date="2019-10" db="EMBL/GenBank/DDBJ databases">
        <title>Assembly and Annotation for the nematode Trichostrongylus colubriformis.</title>
        <authorList>
            <person name="Martin J."/>
        </authorList>
    </citation>
    <scope>NUCLEOTIDE SEQUENCE [LARGE SCALE GENOMIC DNA]</scope>
    <source>
        <strain evidence="1">G859</strain>
        <tissue evidence="1">Whole worm</tissue>
    </source>
</reference>
<accession>A0AAN8EM97</accession>
<evidence type="ECO:0000313" key="1">
    <source>
        <dbReference type="EMBL" id="KAK5964316.1"/>
    </source>
</evidence>
<evidence type="ECO:0000313" key="2">
    <source>
        <dbReference type="Proteomes" id="UP001331761"/>
    </source>
</evidence>
<organism evidence="1 2">
    <name type="scientific">Trichostrongylus colubriformis</name>
    <name type="common">Black scour worm</name>
    <dbReference type="NCBI Taxonomy" id="6319"/>
    <lineage>
        <taxon>Eukaryota</taxon>
        <taxon>Metazoa</taxon>
        <taxon>Ecdysozoa</taxon>
        <taxon>Nematoda</taxon>
        <taxon>Chromadorea</taxon>
        <taxon>Rhabditida</taxon>
        <taxon>Rhabditina</taxon>
        <taxon>Rhabditomorpha</taxon>
        <taxon>Strongyloidea</taxon>
        <taxon>Trichostrongylidae</taxon>
        <taxon>Trichostrongylus</taxon>
    </lineage>
</organism>
<gene>
    <name evidence="1" type="ORF">GCK32_019729</name>
</gene>
<feature type="non-terminal residue" evidence="1">
    <location>
        <position position="77"/>
    </location>
</feature>
<protein>
    <submittedName>
        <fullName evidence="1">Uncharacterized protein</fullName>
    </submittedName>
</protein>
<sequence length="77" mass="8667">MILNAASIIPKANSVSGGFTIDWSGDYTEGMHKLRGAILDDSTKGKYHVVLSVREKTLHTETPPHFFYRTNIMHFES</sequence>
<keyword evidence="2" id="KW-1185">Reference proteome</keyword>
<proteinExistence type="predicted"/>
<dbReference type="EMBL" id="WIXE01025962">
    <property type="protein sequence ID" value="KAK5964316.1"/>
    <property type="molecule type" value="Genomic_DNA"/>
</dbReference>